<dbReference type="Gene3D" id="3.30.565.10">
    <property type="entry name" value="Histidine kinase-like ATPase, C-terminal domain"/>
    <property type="match status" value="1"/>
</dbReference>
<evidence type="ECO:0000256" key="4">
    <source>
        <dbReference type="ARBA" id="ARBA00022679"/>
    </source>
</evidence>
<evidence type="ECO:0000256" key="5">
    <source>
        <dbReference type="ARBA" id="ARBA00022777"/>
    </source>
</evidence>
<dbReference type="EMBL" id="BIFR01000001">
    <property type="protein sequence ID" value="GCE11614.1"/>
    <property type="molecule type" value="Genomic_DNA"/>
</dbReference>
<name>A0A401ZXN6_9CHLR</name>
<dbReference type="AlphaFoldDB" id="A0A401ZXN6"/>
<dbReference type="InterPro" id="IPR003594">
    <property type="entry name" value="HATPase_dom"/>
</dbReference>
<accession>A0A401ZXN6</accession>
<dbReference type="InterPro" id="IPR050736">
    <property type="entry name" value="Sensor_HK_Regulatory"/>
</dbReference>
<dbReference type="CDD" id="cd00082">
    <property type="entry name" value="HisKA"/>
    <property type="match status" value="1"/>
</dbReference>
<evidence type="ECO:0000313" key="9">
    <source>
        <dbReference type="EMBL" id="GCE11614.1"/>
    </source>
</evidence>
<keyword evidence="7" id="KW-0812">Transmembrane</keyword>
<proteinExistence type="predicted"/>
<dbReference type="SMART" id="SM00388">
    <property type="entry name" value="HisKA"/>
    <property type="match status" value="1"/>
</dbReference>
<dbReference type="InterPro" id="IPR036097">
    <property type="entry name" value="HisK_dim/P_sf"/>
</dbReference>
<organism evidence="9 10">
    <name type="scientific">Tengunoibacter tsumagoiensis</name>
    <dbReference type="NCBI Taxonomy" id="2014871"/>
    <lineage>
        <taxon>Bacteria</taxon>
        <taxon>Bacillati</taxon>
        <taxon>Chloroflexota</taxon>
        <taxon>Ktedonobacteria</taxon>
        <taxon>Ktedonobacterales</taxon>
        <taxon>Dictyobacteraceae</taxon>
        <taxon>Tengunoibacter</taxon>
    </lineage>
</organism>
<feature type="domain" description="Histidine kinase" evidence="8">
    <location>
        <begin position="30"/>
        <end position="283"/>
    </location>
</feature>
<dbReference type="Gene3D" id="1.10.287.130">
    <property type="match status" value="1"/>
</dbReference>
<evidence type="ECO:0000256" key="6">
    <source>
        <dbReference type="ARBA" id="ARBA00023012"/>
    </source>
</evidence>
<protein>
    <recommendedName>
        <fullName evidence="2">histidine kinase</fullName>
        <ecNumber evidence="2">2.7.13.3</ecNumber>
    </recommendedName>
</protein>
<evidence type="ECO:0000256" key="1">
    <source>
        <dbReference type="ARBA" id="ARBA00000085"/>
    </source>
</evidence>
<dbReference type="CDD" id="cd00075">
    <property type="entry name" value="HATPase"/>
    <property type="match status" value="1"/>
</dbReference>
<dbReference type="Proteomes" id="UP000287352">
    <property type="component" value="Unassembled WGS sequence"/>
</dbReference>
<dbReference type="PROSITE" id="PS50109">
    <property type="entry name" value="HIS_KIN"/>
    <property type="match status" value="1"/>
</dbReference>
<keyword evidence="4" id="KW-0808">Transferase</keyword>
<reference evidence="10" key="1">
    <citation type="submission" date="2018-12" db="EMBL/GenBank/DDBJ databases">
        <title>Tengunoibacter tsumagoiensis gen. nov., sp. nov., Dictyobacter kobayashii sp. nov., D. alpinus sp. nov., and D. joshuensis sp. nov. and description of Dictyobacteraceae fam. nov. within the order Ktedonobacterales isolated from Tengu-no-mugimeshi.</title>
        <authorList>
            <person name="Wang C.M."/>
            <person name="Zheng Y."/>
            <person name="Sakai Y."/>
            <person name="Toyoda A."/>
            <person name="Minakuchi Y."/>
            <person name="Abe K."/>
            <person name="Yokota A."/>
            <person name="Yabe S."/>
        </authorList>
    </citation>
    <scope>NUCLEOTIDE SEQUENCE [LARGE SCALE GENOMIC DNA]</scope>
    <source>
        <strain evidence="10">Uno3</strain>
    </source>
</reference>
<evidence type="ECO:0000313" key="10">
    <source>
        <dbReference type="Proteomes" id="UP000287352"/>
    </source>
</evidence>
<dbReference type="InterPro" id="IPR005467">
    <property type="entry name" value="His_kinase_dom"/>
</dbReference>
<dbReference type="InterPro" id="IPR003661">
    <property type="entry name" value="HisK_dim/P_dom"/>
</dbReference>
<dbReference type="OrthoDB" id="146720at2"/>
<dbReference type="EC" id="2.7.13.3" evidence="2"/>
<evidence type="ECO:0000256" key="7">
    <source>
        <dbReference type="SAM" id="Phobius"/>
    </source>
</evidence>
<dbReference type="PRINTS" id="PR00344">
    <property type="entry name" value="BCTRLSENSOR"/>
</dbReference>
<dbReference type="InterPro" id="IPR004358">
    <property type="entry name" value="Sig_transdc_His_kin-like_C"/>
</dbReference>
<evidence type="ECO:0000256" key="3">
    <source>
        <dbReference type="ARBA" id="ARBA00022553"/>
    </source>
</evidence>
<dbReference type="Pfam" id="PF02518">
    <property type="entry name" value="HATPase_c"/>
    <property type="match status" value="1"/>
</dbReference>
<comment type="caution">
    <text evidence="9">The sequence shown here is derived from an EMBL/GenBank/DDBJ whole genome shotgun (WGS) entry which is preliminary data.</text>
</comment>
<feature type="transmembrane region" description="Helical" evidence="7">
    <location>
        <begin position="240"/>
        <end position="263"/>
    </location>
</feature>
<dbReference type="RefSeq" id="WP_126579303.1">
    <property type="nucleotide sequence ID" value="NZ_BIFR01000001.1"/>
</dbReference>
<dbReference type="FunFam" id="1.10.287.130:FF:000001">
    <property type="entry name" value="Two-component sensor histidine kinase"/>
    <property type="match status" value="1"/>
</dbReference>
<keyword evidence="6" id="KW-0902">Two-component regulatory system</keyword>
<comment type="catalytic activity">
    <reaction evidence="1">
        <text>ATP + protein L-histidine = ADP + protein N-phospho-L-histidine.</text>
        <dbReference type="EC" id="2.7.13.3"/>
    </reaction>
</comment>
<evidence type="ECO:0000259" key="8">
    <source>
        <dbReference type="PROSITE" id="PS50109"/>
    </source>
</evidence>
<keyword evidence="7" id="KW-0472">Membrane</keyword>
<dbReference type="GO" id="GO:0000155">
    <property type="term" value="F:phosphorelay sensor kinase activity"/>
    <property type="evidence" value="ECO:0007669"/>
    <property type="project" value="InterPro"/>
</dbReference>
<keyword evidence="7" id="KW-1133">Transmembrane helix</keyword>
<keyword evidence="5" id="KW-0418">Kinase</keyword>
<dbReference type="PANTHER" id="PTHR43711:SF1">
    <property type="entry name" value="HISTIDINE KINASE 1"/>
    <property type="match status" value="1"/>
</dbReference>
<dbReference type="SUPFAM" id="SSF47384">
    <property type="entry name" value="Homodimeric domain of signal transducing histidine kinase"/>
    <property type="match status" value="1"/>
</dbReference>
<keyword evidence="10" id="KW-1185">Reference proteome</keyword>
<dbReference type="PANTHER" id="PTHR43711">
    <property type="entry name" value="TWO-COMPONENT HISTIDINE KINASE"/>
    <property type="match status" value="1"/>
</dbReference>
<gene>
    <name evidence="9" type="ORF">KTT_14730</name>
</gene>
<evidence type="ECO:0000256" key="2">
    <source>
        <dbReference type="ARBA" id="ARBA00012438"/>
    </source>
</evidence>
<keyword evidence="3" id="KW-0597">Phosphoprotein</keyword>
<sequence length="283" mass="32026">MDDTSKTNSFFGSATSPDQALMMNAEWLATVSHELQSPLMVIQGYVQLLLRHEDHLSDEERHEFLQEIDKKSTHMISLLDRLLMLARFEAGDIYAHLEPIDLVQLIQQTILKFSEGINRNVSTVHRSINLLPRPDEGKDQSDTILLMADKRLLQEMFMQLLDNAHKYSSITVPIEIGIDIKPAAQWKTLVPDQISTSIEATPQMMVEIRIRDYGIGIPARHHDAIFQRFYRVDMKLTRKVAGLGLGLTLCQHIVTLLGGIIWIESLPDTGNTGSTIHVLLPVQ</sequence>
<dbReference type="InterPro" id="IPR036890">
    <property type="entry name" value="HATPase_C_sf"/>
</dbReference>
<dbReference type="SMART" id="SM00387">
    <property type="entry name" value="HATPase_c"/>
    <property type="match status" value="1"/>
</dbReference>
<dbReference type="SUPFAM" id="SSF55874">
    <property type="entry name" value="ATPase domain of HSP90 chaperone/DNA topoisomerase II/histidine kinase"/>
    <property type="match status" value="1"/>
</dbReference>
<dbReference type="Pfam" id="PF00512">
    <property type="entry name" value="HisKA"/>
    <property type="match status" value="1"/>
</dbReference>